<feature type="region of interest" description="Disordered" evidence="1">
    <location>
        <begin position="53"/>
        <end position="72"/>
    </location>
</feature>
<dbReference type="RefSeq" id="WP_195522073.1">
    <property type="nucleotide sequence ID" value="NZ_BQNJ01000001.1"/>
</dbReference>
<sequence length="150" mass="17339">MDVKFDYEQGIFEIDQMLAQMPKGLESQERPLLRKLGTIVKGKIKKYLHSSDIEARSKEIPPSNYDGSRPYEHARDDVTADVRKDKNGMLYASIRGGKMTGYKWNKINDGHFARDGHTWVPGNQFMDKAMRDAQREVEKTIDDMVKKVMK</sequence>
<evidence type="ECO:0000313" key="2">
    <source>
        <dbReference type="EMBL" id="GKG99106.1"/>
    </source>
</evidence>
<evidence type="ECO:0000256" key="1">
    <source>
        <dbReference type="SAM" id="MobiDB-lite"/>
    </source>
</evidence>
<organism evidence="2 3">
    <name type="scientific">Hungatella hathewayi</name>
    <dbReference type="NCBI Taxonomy" id="154046"/>
    <lineage>
        <taxon>Bacteria</taxon>
        <taxon>Bacillati</taxon>
        <taxon>Bacillota</taxon>
        <taxon>Clostridia</taxon>
        <taxon>Lachnospirales</taxon>
        <taxon>Lachnospiraceae</taxon>
        <taxon>Hungatella</taxon>
    </lineage>
</organism>
<name>A0AA37NIB1_9FIRM</name>
<dbReference type="EMBL" id="BQNJ01000001">
    <property type="protein sequence ID" value="GKG99106.1"/>
    <property type="molecule type" value="Genomic_DNA"/>
</dbReference>
<evidence type="ECO:0000313" key="3">
    <source>
        <dbReference type="Proteomes" id="UP001055091"/>
    </source>
</evidence>
<dbReference type="AlphaFoldDB" id="A0AA37NIB1"/>
<accession>A0AA37NIB1</accession>
<comment type="caution">
    <text evidence="2">The sequence shown here is derived from an EMBL/GenBank/DDBJ whole genome shotgun (WGS) entry which is preliminary data.</text>
</comment>
<proteinExistence type="predicted"/>
<protein>
    <submittedName>
        <fullName evidence="2">Uncharacterized protein</fullName>
    </submittedName>
</protein>
<reference evidence="2" key="1">
    <citation type="submission" date="2022-01" db="EMBL/GenBank/DDBJ databases">
        <title>Novel bile acid biosynthetic pathways are enriched in the microbiome of centenarians.</title>
        <authorList>
            <person name="Sato Y."/>
            <person name="Atarashi K."/>
            <person name="Plichta R.D."/>
            <person name="Arai Y."/>
            <person name="Sasajima S."/>
            <person name="Kearney M.S."/>
            <person name="Suda W."/>
            <person name="Takeshita K."/>
            <person name="Sasaki T."/>
            <person name="Okamoto S."/>
            <person name="Skelly N.A."/>
            <person name="Okamura Y."/>
            <person name="Vlamakis H."/>
            <person name="Li Y."/>
            <person name="Tanoue T."/>
            <person name="Takei H."/>
            <person name="Nittono H."/>
            <person name="Narushima S."/>
            <person name="Irie J."/>
            <person name="Itoh H."/>
            <person name="Moriya K."/>
            <person name="Sugiura Y."/>
            <person name="Suematsu M."/>
            <person name="Moritoki N."/>
            <person name="Shibata S."/>
            <person name="Littman R.D."/>
            <person name="Fischbach A.M."/>
            <person name="Uwamino Y."/>
            <person name="Inoue T."/>
            <person name="Honda A."/>
            <person name="Hattori M."/>
            <person name="Murai T."/>
            <person name="Xavier J.R."/>
            <person name="Hirose N."/>
            <person name="Honda K."/>
        </authorList>
    </citation>
    <scope>NUCLEOTIDE SEQUENCE</scope>
    <source>
        <strain evidence="2">CE91-St55</strain>
    </source>
</reference>
<dbReference type="Proteomes" id="UP001055091">
    <property type="component" value="Unassembled WGS sequence"/>
</dbReference>
<gene>
    <name evidence="2" type="ORF">CE91St55_10880</name>
</gene>